<keyword evidence="1" id="KW-0663">Pyridoxal phosphate</keyword>
<proteinExistence type="predicted"/>
<dbReference type="Proteomes" id="UP000594261">
    <property type="component" value="Chromosome 4"/>
</dbReference>
<dbReference type="EMBL" id="LRBV02000004">
    <property type="status" value="NOT_ANNOTATED_CDS"/>
    <property type="molecule type" value="Genomic_DNA"/>
</dbReference>
<dbReference type="GO" id="GO:0005960">
    <property type="term" value="C:glycine cleavage complex"/>
    <property type="evidence" value="ECO:0007669"/>
    <property type="project" value="TreeGrafter"/>
</dbReference>
<evidence type="ECO:0000313" key="3">
    <source>
        <dbReference type="EnsemblPlants" id="QL04p088354:mrna"/>
    </source>
</evidence>
<dbReference type="PANTHER" id="PTHR11773:SF1">
    <property type="entry name" value="GLYCINE DEHYDROGENASE (DECARBOXYLATING), MITOCHONDRIAL"/>
    <property type="match status" value="1"/>
</dbReference>
<dbReference type="Gramene" id="QL04p088354:mrna">
    <property type="protein sequence ID" value="QL04p088354:mrna"/>
    <property type="gene ID" value="QL04p088354"/>
</dbReference>
<feature type="domain" description="Glycine dehydrogenase C-terminal" evidence="2">
    <location>
        <begin position="10"/>
        <end position="58"/>
    </location>
</feature>
<dbReference type="GO" id="GO:0048046">
    <property type="term" value="C:apoplast"/>
    <property type="evidence" value="ECO:0007669"/>
    <property type="project" value="TreeGrafter"/>
</dbReference>
<dbReference type="EnsemblPlants" id="QL04p088354:mrna">
    <property type="protein sequence ID" value="QL04p088354:mrna"/>
    <property type="gene ID" value="QL04p088354"/>
</dbReference>
<organism evidence="3 4">
    <name type="scientific">Quercus lobata</name>
    <name type="common">Valley oak</name>
    <dbReference type="NCBI Taxonomy" id="97700"/>
    <lineage>
        <taxon>Eukaryota</taxon>
        <taxon>Viridiplantae</taxon>
        <taxon>Streptophyta</taxon>
        <taxon>Embryophyta</taxon>
        <taxon>Tracheophyta</taxon>
        <taxon>Spermatophyta</taxon>
        <taxon>Magnoliopsida</taxon>
        <taxon>eudicotyledons</taxon>
        <taxon>Gunneridae</taxon>
        <taxon>Pentapetalae</taxon>
        <taxon>rosids</taxon>
        <taxon>fabids</taxon>
        <taxon>Fagales</taxon>
        <taxon>Fagaceae</taxon>
        <taxon>Quercus</taxon>
    </lineage>
</organism>
<dbReference type="GO" id="GO:0016594">
    <property type="term" value="F:glycine binding"/>
    <property type="evidence" value="ECO:0007669"/>
    <property type="project" value="TreeGrafter"/>
</dbReference>
<dbReference type="InterPro" id="IPR015422">
    <property type="entry name" value="PyrdxlP-dep_Trfase_small"/>
</dbReference>
<dbReference type="InterPro" id="IPR049316">
    <property type="entry name" value="GDC-P_C"/>
</dbReference>
<dbReference type="GO" id="GO:0030170">
    <property type="term" value="F:pyridoxal phosphate binding"/>
    <property type="evidence" value="ECO:0007669"/>
    <property type="project" value="TreeGrafter"/>
</dbReference>
<dbReference type="PANTHER" id="PTHR11773">
    <property type="entry name" value="GLYCINE DEHYDROGENASE, DECARBOXYLATING"/>
    <property type="match status" value="1"/>
</dbReference>
<dbReference type="AlphaFoldDB" id="A0A7N2LIA8"/>
<protein>
    <recommendedName>
        <fullName evidence="2">Glycine dehydrogenase C-terminal domain-containing protein</fullName>
    </recommendedName>
</protein>
<evidence type="ECO:0000313" key="4">
    <source>
        <dbReference type="Proteomes" id="UP000594261"/>
    </source>
</evidence>
<reference evidence="3" key="2">
    <citation type="submission" date="2021-01" db="UniProtKB">
        <authorList>
            <consortium name="EnsemblPlants"/>
        </authorList>
    </citation>
    <scope>IDENTIFICATION</scope>
</reference>
<dbReference type="Pfam" id="PF21478">
    <property type="entry name" value="GcvP2_C"/>
    <property type="match status" value="1"/>
</dbReference>
<sequence>MMGSKGLIEASKIATLNANYMAKRLESHYPILFRGVNGIVAHEFIIDLRAFKDKSVCEHVQRKEPVTAR</sequence>
<dbReference type="GO" id="GO:0019464">
    <property type="term" value="P:glycine decarboxylation via glycine cleavage system"/>
    <property type="evidence" value="ECO:0007669"/>
    <property type="project" value="TreeGrafter"/>
</dbReference>
<dbReference type="InterPro" id="IPR020581">
    <property type="entry name" value="GDC_P"/>
</dbReference>
<reference evidence="3 4" key="1">
    <citation type="journal article" date="2016" name="G3 (Bethesda)">
        <title>First Draft Assembly and Annotation of the Genome of a California Endemic Oak Quercus lobata Nee (Fagaceae).</title>
        <authorList>
            <person name="Sork V.L."/>
            <person name="Fitz-Gibbon S.T."/>
            <person name="Puiu D."/>
            <person name="Crepeau M."/>
            <person name="Gugger P.F."/>
            <person name="Sherman R."/>
            <person name="Stevens K."/>
            <person name="Langley C.H."/>
            <person name="Pellegrini M."/>
            <person name="Salzberg S.L."/>
        </authorList>
    </citation>
    <scope>NUCLEOTIDE SEQUENCE [LARGE SCALE GENOMIC DNA]</scope>
    <source>
        <strain evidence="3 4">cv. SW786</strain>
    </source>
</reference>
<dbReference type="GO" id="GO:0004375">
    <property type="term" value="F:glycine dehydrogenase (decarboxylating) activity"/>
    <property type="evidence" value="ECO:0007669"/>
    <property type="project" value="InterPro"/>
</dbReference>
<name>A0A7N2LIA8_QUELO</name>
<evidence type="ECO:0000256" key="1">
    <source>
        <dbReference type="ARBA" id="ARBA00022898"/>
    </source>
</evidence>
<dbReference type="Gene3D" id="3.90.1150.10">
    <property type="entry name" value="Aspartate Aminotransferase, domain 1"/>
    <property type="match status" value="1"/>
</dbReference>
<evidence type="ECO:0000259" key="2">
    <source>
        <dbReference type="Pfam" id="PF21478"/>
    </source>
</evidence>
<accession>A0A7N2LIA8</accession>
<keyword evidence="4" id="KW-1185">Reference proteome</keyword>
<dbReference type="InParanoid" id="A0A7N2LIA8"/>
<dbReference type="GO" id="GO:0005739">
    <property type="term" value="C:mitochondrion"/>
    <property type="evidence" value="ECO:0007669"/>
    <property type="project" value="TreeGrafter"/>
</dbReference>
<dbReference type="GO" id="GO:0009941">
    <property type="term" value="C:chloroplast envelope"/>
    <property type="evidence" value="ECO:0007669"/>
    <property type="project" value="TreeGrafter"/>
</dbReference>